<evidence type="ECO:0000256" key="6">
    <source>
        <dbReference type="ARBA" id="ARBA00022723"/>
    </source>
</evidence>
<evidence type="ECO:0000256" key="3">
    <source>
        <dbReference type="ARBA" id="ARBA00011048"/>
    </source>
</evidence>
<feature type="domain" description="FAD/NAD(P)-binding" evidence="11">
    <location>
        <begin position="383"/>
        <end position="667"/>
    </location>
</feature>
<comment type="cofactor">
    <cofactor evidence="2">
        <name>[4Fe-4S] cluster</name>
        <dbReference type="ChEBI" id="CHEBI:49883"/>
    </cofactor>
</comment>
<name>A0A1G9NSS1_9CORY</name>
<dbReference type="SUPFAM" id="SSF51905">
    <property type="entry name" value="FAD/NAD(P)-binding domain"/>
    <property type="match status" value="1"/>
</dbReference>
<evidence type="ECO:0000256" key="5">
    <source>
        <dbReference type="ARBA" id="ARBA00022643"/>
    </source>
</evidence>
<dbReference type="InterPro" id="IPR051793">
    <property type="entry name" value="NADH:flavin_oxidoreductase"/>
</dbReference>
<accession>A0A1G9NSS1</accession>
<proteinExistence type="inferred from homology"/>
<keyword evidence="8" id="KW-0408">Iron</keyword>
<dbReference type="GO" id="GO:0010181">
    <property type="term" value="F:FMN binding"/>
    <property type="evidence" value="ECO:0007669"/>
    <property type="project" value="InterPro"/>
</dbReference>
<dbReference type="InterPro" id="IPR013785">
    <property type="entry name" value="Aldolase_TIM"/>
</dbReference>
<dbReference type="AlphaFoldDB" id="A0A1G9NSS1"/>
<evidence type="ECO:0000256" key="8">
    <source>
        <dbReference type="ARBA" id="ARBA00023004"/>
    </source>
</evidence>
<gene>
    <name evidence="12" type="ORF">SAMN04488535_1162</name>
</gene>
<dbReference type="OrthoDB" id="3169239at2"/>
<dbReference type="CDD" id="cd02930">
    <property type="entry name" value="DCR_FMN"/>
    <property type="match status" value="1"/>
</dbReference>
<dbReference type="PRINTS" id="PR00368">
    <property type="entry name" value="FADPNR"/>
</dbReference>
<dbReference type="SUPFAM" id="SSF51971">
    <property type="entry name" value="Nucleotide-binding domain"/>
    <property type="match status" value="1"/>
</dbReference>
<keyword evidence="9" id="KW-0411">Iron-sulfur</keyword>
<dbReference type="InterPro" id="IPR001155">
    <property type="entry name" value="OxRdtase_FMN_N"/>
</dbReference>
<evidence type="ECO:0000256" key="2">
    <source>
        <dbReference type="ARBA" id="ARBA00001966"/>
    </source>
</evidence>
<dbReference type="InterPro" id="IPR023753">
    <property type="entry name" value="FAD/NAD-binding_dom"/>
</dbReference>
<dbReference type="SUPFAM" id="SSF51395">
    <property type="entry name" value="FMN-linked oxidoreductases"/>
    <property type="match status" value="1"/>
</dbReference>
<keyword evidence="5" id="KW-0288">FMN</keyword>
<dbReference type="FunFam" id="3.20.20.70:FF:000082">
    <property type="entry name" value="NADPH-dependent 2,4-dienoyl-CoA reductase"/>
    <property type="match status" value="1"/>
</dbReference>
<evidence type="ECO:0000256" key="1">
    <source>
        <dbReference type="ARBA" id="ARBA00001917"/>
    </source>
</evidence>
<dbReference type="Proteomes" id="UP000199350">
    <property type="component" value="Chromosome I"/>
</dbReference>
<dbReference type="GO" id="GO:0046872">
    <property type="term" value="F:metal ion binding"/>
    <property type="evidence" value="ECO:0007669"/>
    <property type="project" value="UniProtKB-KW"/>
</dbReference>
<dbReference type="Gene3D" id="3.40.50.720">
    <property type="entry name" value="NAD(P)-binding Rossmann-like Domain"/>
    <property type="match status" value="1"/>
</dbReference>
<evidence type="ECO:0000313" key="13">
    <source>
        <dbReference type="Proteomes" id="UP000199350"/>
    </source>
</evidence>
<keyword evidence="6" id="KW-0479">Metal-binding</keyword>
<dbReference type="InterPro" id="IPR036188">
    <property type="entry name" value="FAD/NAD-bd_sf"/>
</dbReference>
<keyword evidence="7" id="KW-0560">Oxidoreductase</keyword>
<comment type="similarity">
    <text evidence="3">In the N-terminal section; belongs to the NADH:flavin oxidoreductase/NADH oxidase family.</text>
</comment>
<dbReference type="GO" id="GO:0008670">
    <property type="term" value="F:2,4-dienoyl-CoA reductase (NADPH) activity"/>
    <property type="evidence" value="ECO:0007669"/>
    <property type="project" value="TreeGrafter"/>
</dbReference>
<evidence type="ECO:0000256" key="9">
    <source>
        <dbReference type="ARBA" id="ARBA00023014"/>
    </source>
</evidence>
<comment type="cofactor">
    <cofactor evidence="1">
        <name>FMN</name>
        <dbReference type="ChEBI" id="CHEBI:58210"/>
    </cofactor>
</comment>
<dbReference type="Pfam" id="PF07992">
    <property type="entry name" value="Pyr_redox_2"/>
    <property type="match status" value="1"/>
</dbReference>
<reference evidence="13" key="1">
    <citation type="submission" date="2016-10" db="EMBL/GenBank/DDBJ databases">
        <authorList>
            <person name="Varghese N."/>
            <person name="Submissions S."/>
        </authorList>
    </citation>
    <scope>NUCLEOTIDE SEQUENCE [LARGE SCALE GENOMIC DNA]</scope>
    <source>
        <strain evidence="13">DSM 20632</strain>
    </source>
</reference>
<evidence type="ECO:0000259" key="11">
    <source>
        <dbReference type="Pfam" id="PF07992"/>
    </source>
</evidence>
<protein>
    <submittedName>
        <fullName evidence="12">2,4-dienoyl-CoA reductase</fullName>
    </submittedName>
</protein>
<dbReference type="PANTHER" id="PTHR42917">
    <property type="entry name" value="2,4-DIENOYL-COA REDUCTASE"/>
    <property type="match status" value="1"/>
</dbReference>
<feature type="domain" description="NADH:flavin oxidoreductase/NADH oxidase N-terminal" evidence="10">
    <location>
        <begin position="8"/>
        <end position="336"/>
    </location>
</feature>
<dbReference type="Gene3D" id="3.50.50.60">
    <property type="entry name" value="FAD/NAD(P)-binding domain"/>
    <property type="match status" value="1"/>
</dbReference>
<dbReference type="Pfam" id="PF00724">
    <property type="entry name" value="Oxidored_FMN"/>
    <property type="match status" value="1"/>
</dbReference>
<evidence type="ECO:0000256" key="4">
    <source>
        <dbReference type="ARBA" id="ARBA00022630"/>
    </source>
</evidence>
<dbReference type="EMBL" id="LT629700">
    <property type="protein sequence ID" value="SDL89632.1"/>
    <property type="molecule type" value="Genomic_DNA"/>
</dbReference>
<dbReference type="STRING" id="38302.SAMN04488535_1162"/>
<organism evidence="12 13">
    <name type="scientific">Corynebacterium mycetoides</name>
    <dbReference type="NCBI Taxonomy" id="38302"/>
    <lineage>
        <taxon>Bacteria</taxon>
        <taxon>Bacillati</taxon>
        <taxon>Actinomycetota</taxon>
        <taxon>Actinomycetes</taxon>
        <taxon>Mycobacteriales</taxon>
        <taxon>Corynebacteriaceae</taxon>
        <taxon>Corynebacterium</taxon>
    </lineage>
</organism>
<dbReference type="PANTHER" id="PTHR42917:SF2">
    <property type="entry name" value="2,4-DIENOYL-COA REDUCTASE [(2E)-ENOYL-COA-PRODUCING]"/>
    <property type="match status" value="1"/>
</dbReference>
<dbReference type="GO" id="GO:0033543">
    <property type="term" value="P:fatty acid beta-oxidation, unsaturated, even number, reductase/isomerase pathway"/>
    <property type="evidence" value="ECO:0007669"/>
    <property type="project" value="TreeGrafter"/>
</dbReference>
<dbReference type="GO" id="GO:0051536">
    <property type="term" value="F:iron-sulfur cluster binding"/>
    <property type="evidence" value="ECO:0007669"/>
    <property type="project" value="UniProtKB-KW"/>
</dbReference>
<sequence length="692" mass="74376">MTSPYPHLLEPLDLGFTTLKNRVLMGSMHTGLEEVPNGFERMAAFYAERARGGAGLIVTGGIAPNDAGRTAPHGARMATEEEAAHHRLVTDAVHAGGGKIAMQILHVGRYTYHDKAVAPSPIQAPISPANPHELTDAEVEQTIEDFVRAATLARSAGYDGVEIMGSEGYLINQFIAPHTNKRTDRWGGSYENRVRFAREIVRRVRAAVGEDFIIIYRLSMLDLVPNSSTLDEVITLAGWIEQDGATILNTGIGWHEARVPTIAASVPRGAWSWVTKKLADARAEGAFTLPLVTSNRINTPGKAEELLAQGYADMVSMARPFLADAEFVNKAATGREHLINTCIACNQACLDHTFEMKTATCLVNPRAGYETEIVITPAESPKRIAVIGAGPAGLACAVTAAQRGHTVVLFDAASDIGGQLNVARQIPGKQEFNETVRYFRNMCEETGVEVRLNTRVAAGDVADFDEVVVATGVTPRVPDIEGLDHPKVLTYLEVLRDKAPVGDKVAILGAGGIGFDVASYLTDPSVLVDASGADTGRDPQLDTSVNTEAFFDAWGVDTDYDNAGGLTSPEPQRAARQVTLMQRKTSKVGANLGKTTGWIHRAELKHRGVEMVPGVTYRRIDDEGLHITVDGNERTLEVDNIILCTGQESLRAPYDELAAAGVNVHLIGGADVAAELDAKRAINQGTRLATEI</sequence>
<keyword evidence="13" id="KW-1185">Reference proteome</keyword>
<dbReference type="Gene3D" id="3.20.20.70">
    <property type="entry name" value="Aldolase class I"/>
    <property type="match status" value="1"/>
</dbReference>
<evidence type="ECO:0000256" key="7">
    <source>
        <dbReference type="ARBA" id="ARBA00023002"/>
    </source>
</evidence>
<dbReference type="RefSeq" id="WP_092149926.1">
    <property type="nucleotide sequence ID" value="NZ_LT629700.1"/>
</dbReference>
<evidence type="ECO:0000313" key="12">
    <source>
        <dbReference type="EMBL" id="SDL89632.1"/>
    </source>
</evidence>
<keyword evidence="4" id="KW-0285">Flavoprotein</keyword>
<evidence type="ECO:0000259" key="10">
    <source>
        <dbReference type="Pfam" id="PF00724"/>
    </source>
</evidence>